<reference evidence="2" key="3">
    <citation type="submission" date="2025-09" db="UniProtKB">
        <authorList>
            <consortium name="Ensembl"/>
        </authorList>
    </citation>
    <scope>IDENTIFICATION</scope>
</reference>
<evidence type="ECO:0000313" key="3">
    <source>
        <dbReference type="Proteomes" id="UP000005225"/>
    </source>
</evidence>
<proteinExistence type="predicted"/>
<dbReference type="Ensembl" id="ENSOGAT00000029496.1">
    <property type="protein sequence ID" value="ENSOGAP00000019814.1"/>
    <property type="gene ID" value="ENSOGAG00000032826.1"/>
</dbReference>
<dbReference type="InterPro" id="IPR027987">
    <property type="entry name" value="IL-31"/>
</dbReference>
<dbReference type="GO" id="GO:0005126">
    <property type="term" value="F:cytokine receptor binding"/>
    <property type="evidence" value="ECO:0007669"/>
    <property type="project" value="TreeGrafter"/>
</dbReference>
<accession>H0XUM2</accession>
<evidence type="ECO:0000256" key="1">
    <source>
        <dbReference type="SAM" id="SignalP"/>
    </source>
</evidence>
<dbReference type="Proteomes" id="UP000005225">
    <property type="component" value="Unassembled WGS sequence"/>
</dbReference>
<protein>
    <submittedName>
        <fullName evidence="2">Interleukin 31</fullName>
    </submittedName>
</protein>
<feature type="signal peptide" evidence="1">
    <location>
        <begin position="1"/>
        <end position="31"/>
    </location>
</feature>
<dbReference type="GeneTree" id="ENSGT00390000018074"/>
<dbReference type="FunCoup" id="H0XUM2">
    <property type="interactions" value="322"/>
</dbReference>
<reference evidence="3" key="1">
    <citation type="submission" date="2011-03" db="EMBL/GenBank/DDBJ databases">
        <title>Version 3 of the genome sequence of Otolemur garnettii (Bushbaby).</title>
        <authorList>
            <consortium name="The Broad Institute Genome Sequencing Platform"/>
            <person name="Di Palma F."/>
            <person name="Johnson J."/>
            <person name="Lander E.S."/>
            <person name="Lindblad-Toh K."/>
            <person name="Jaffe D.B."/>
            <person name="Gnerre S."/>
            <person name="MacCallum I."/>
            <person name="Przybylski D."/>
            <person name="Ribeiro F.J."/>
            <person name="Burton J.N."/>
            <person name="Walker B.J."/>
            <person name="Sharpe T."/>
            <person name="Hall G."/>
        </authorList>
    </citation>
    <scope>NUCLEOTIDE SEQUENCE [LARGE SCALE GENOMIC DNA]</scope>
</reference>
<dbReference type="GO" id="GO:0005125">
    <property type="term" value="F:cytokine activity"/>
    <property type="evidence" value="ECO:0007669"/>
    <property type="project" value="TreeGrafter"/>
</dbReference>
<reference evidence="2" key="2">
    <citation type="submission" date="2025-08" db="UniProtKB">
        <authorList>
            <consortium name="Ensembl"/>
        </authorList>
    </citation>
    <scope>IDENTIFICATION</scope>
</reference>
<sequence length="162" mass="17800">AALSLGPTKSALFLLCCVGSWLSSHMSPIRSLQPNAEKGIVKELQFLSNELLENFEEKGLPTSSSYTLPCFIPNAHPPNNINISAVQTYLKTIGPLIDNTTTTGEIIEHLDKLAPQNASETNISVPENAFEKKRFILTILKQFSECMDLVCKSFNCEAQQAT</sequence>
<dbReference type="GO" id="GO:0005615">
    <property type="term" value="C:extracellular space"/>
    <property type="evidence" value="ECO:0007669"/>
    <property type="project" value="Ensembl"/>
</dbReference>
<dbReference type="HOGENOM" id="CLU_1660075_0_0_1"/>
<dbReference type="EMBL" id="AAQR03124468">
    <property type="status" value="NOT_ANNOTATED_CDS"/>
    <property type="molecule type" value="Genomic_DNA"/>
</dbReference>
<keyword evidence="3" id="KW-1185">Reference proteome</keyword>
<dbReference type="AlphaFoldDB" id="H0XUM2"/>
<dbReference type="STRING" id="30611.ENSOGAP00000019814"/>
<dbReference type="OMA" id="PYFRAIR"/>
<evidence type="ECO:0000313" key="2">
    <source>
        <dbReference type="Ensembl" id="ENSOGAP00000019814.1"/>
    </source>
</evidence>
<dbReference type="InParanoid" id="H0XUM2"/>
<dbReference type="PANTHER" id="PTHR38652">
    <property type="entry name" value="INTERLEUKIN-31"/>
    <property type="match status" value="1"/>
</dbReference>
<dbReference type="Pfam" id="PF15209">
    <property type="entry name" value="IL31"/>
    <property type="match status" value="1"/>
</dbReference>
<feature type="chain" id="PRO_5003546406" evidence="1">
    <location>
        <begin position="32"/>
        <end position="162"/>
    </location>
</feature>
<dbReference type="eggNOG" id="ENOG502TF53">
    <property type="taxonomic scope" value="Eukaryota"/>
</dbReference>
<keyword evidence="1" id="KW-0732">Signal</keyword>
<organism evidence="2 3">
    <name type="scientific">Otolemur garnettii</name>
    <name type="common">Small-eared galago</name>
    <name type="synonym">Garnett's greater bushbaby</name>
    <dbReference type="NCBI Taxonomy" id="30611"/>
    <lineage>
        <taxon>Eukaryota</taxon>
        <taxon>Metazoa</taxon>
        <taxon>Chordata</taxon>
        <taxon>Craniata</taxon>
        <taxon>Vertebrata</taxon>
        <taxon>Euteleostomi</taxon>
        <taxon>Mammalia</taxon>
        <taxon>Eutheria</taxon>
        <taxon>Euarchontoglires</taxon>
        <taxon>Primates</taxon>
        <taxon>Strepsirrhini</taxon>
        <taxon>Lorisiformes</taxon>
        <taxon>Galagidae</taxon>
        <taxon>Otolemur</taxon>
    </lineage>
</organism>
<gene>
    <name evidence="2" type="primary">IL31</name>
</gene>
<name>H0XUM2_OTOGA</name>
<dbReference type="PANTHER" id="PTHR38652:SF1">
    <property type="entry name" value="INTERLEUKIN-31"/>
    <property type="match status" value="1"/>
</dbReference>